<dbReference type="GO" id="GO:0006572">
    <property type="term" value="P:L-tyrosine catabolic process"/>
    <property type="evidence" value="ECO:0007669"/>
    <property type="project" value="UniProtKB-KW"/>
</dbReference>
<dbReference type="GO" id="GO:0005789">
    <property type="term" value="C:endoplasmic reticulum membrane"/>
    <property type="evidence" value="ECO:0007669"/>
    <property type="project" value="TreeGrafter"/>
</dbReference>
<dbReference type="InterPro" id="IPR005956">
    <property type="entry name" value="4OHPhenylPyrv_dOase"/>
</dbReference>
<dbReference type="InterPro" id="IPR029068">
    <property type="entry name" value="Glyas_Bleomycin-R_OHBP_Dase"/>
</dbReference>
<dbReference type="PANTHER" id="PTHR11959:SF1">
    <property type="entry name" value="4-HYDROXYPHENYLPYRUVATE DIOXYGENASE"/>
    <property type="match status" value="1"/>
</dbReference>
<accession>A0A9D4F2E4</accession>
<comment type="pathway">
    <text evidence="1">Amino-acid degradation; L-phenylalanine degradation; acetoacetate and fumarate from L-phenylalanine: step 3/6.</text>
</comment>
<dbReference type="EMBL" id="JAIWYP010000008">
    <property type="protein sequence ID" value="KAH3790111.1"/>
    <property type="molecule type" value="Genomic_DNA"/>
</dbReference>
<dbReference type="GO" id="GO:0000139">
    <property type="term" value="C:Golgi membrane"/>
    <property type="evidence" value="ECO:0007669"/>
    <property type="project" value="TreeGrafter"/>
</dbReference>
<dbReference type="AlphaFoldDB" id="A0A9D4F2E4"/>
<dbReference type="Proteomes" id="UP000828390">
    <property type="component" value="Unassembled WGS sequence"/>
</dbReference>
<dbReference type="EC" id="1.13.11.27" evidence="2"/>
<reference evidence="5" key="1">
    <citation type="journal article" date="2019" name="bioRxiv">
        <title>The Genome of the Zebra Mussel, Dreissena polymorpha: A Resource for Invasive Species Research.</title>
        <authorList>
            <person name="McCartney M.A."/>
            <person name="Auch B."/>
            <person name="Kono T."/>
            <person name="Mallez S."/>
            <person name="Zhang Y."/>
            <person name="Obille A."/>
            <person name="Becker A."/>
            <person name="Abrahante J.E."/>
            <person name="Garbe J."/>
            <person name="Badalamenti J.P."/>
            <person name="Herman A."/>
            <person name="Mangelson H."/>
            <person name="Liachko I."/>
            <person name="Sullivan S."/>
            <person name="Sone E.D."/>
            <person name="Koren S."/>
            <person name="Silverstein K.A.T."/>
            <person name="Beckman K.B."/>
            <person name="Gohl D.M."/>
        </authorList>
    </citation>
    <scope>NUCLEOTIDE SEQUENCE</scope>
    <source>
        <strain evidence="5">Duluth1</strain>
        <tissue evidence="5">Whole animal</tissue>
    </source>
</reference>
<reference evidence="5" key="2">
    <citation type="submission" date="2020-11" db="EMBL/GenBank/DDBJ databases">
        <authorList>
            <person name="McCartney M.A."/>
            <person name="Auch B."/>
            <person name="Kono T."/>
            <person name="Mallez S."/>
            <person name="Becker A."/>
            <person name="Gohl D.M."/>
            <person name="Silverstein K.A.T."/>
            <person name="Koren S."/>
            <person name="Bechman K.B."/>
            <person name="Herman A."/>
            <person name="Abrahante J.E."/>
            <person name="Garbe J."/>
        </authorList>
    </citation>
    <scope>NUCLEOTIDE SEQUENCE</scope>
    <source>
        <strain evidence="5">Duluth1</strain>
        <tissue evidence="5">Whole animal</tissue>
    </source>
</reference>
<dbReference type="GO" id="GO:0003868">
    <property type="term" value="F:4-hydroxyphenylpyruvate dioxygenase activity"/>
    <property type="evidence" value="ECO:0007669"/>
    <property type="project" value="UniProtKB-EC"/>
</dbReference>
<sequence>MVRPQNFLLAASCSYLKWYDFLQLEKLHILVDYDDNGYMLEIFTKPMQDQPTLFLEVIQRENNYVWTPWRYEPHSWKTSLMHVHKVSSLINLCSTHSLIRDNTLRFYEMFGLV</sequence>
<proteinExistence type="predicted"/>
<dbReference type="Gene3D" id="3.10.180.10">
    <property type="entry name" value="2,3-Dihydroxybiphenyl 1,2-Dioxygenase, domain 1"/>
    <property type="match status" value="1"/>
</dbReference>
<keyword evidence="4" id="KW-0585">Phenylalanine catabolism</keyword>
<gene>
    <name evidence="5" type="ORF">DPMN_168306</name>
</gene>
<evidence type="ECO:0000256" key="3">
    <source>
        <dbReference type="ARBA" id="ARBA00022878"/>
    </source>
</evidence>
<evidence type="ECO:0000256" key="1">
    <source>
        <dbReference type="ARBA" id="ARBA00005162"/>
    </source>
</evidence>
<evidence type="ECO:0000313" key="6">
    <source>
        <dbReference type="Proteomes" id="UP000828390"/>
    </source>
</evidence>
<comment type="caution">
    <text evidence="5">The sequence shown here is derived from an EMBL/GenBank/DDBJ whole genome shotgun (WGS) entry which is preliminary data.</text>
</comment>
<dbReference type="PANTHER" id="PTHR11959">
    <property type="entry name" value="4-HYDROXYPHENYLPYRUVATE DIOXYGENASE"/>
    <property type="match status" value="1"/>
</dbReference>
<name>A0A9D4F2E4_DREPO</name>
<evidence type="ECO:0000256" key="4">
    <source>
        <dbReference type="ARBA" id="ARBA00023232"/>
    </source>
</evidence>
<keyword evidence="3" id="KW-0828">Tyrosine catabolism</keyword>
<evidence type="ECO:0000313" key="5">
    <source>
        <dbReference type="EMBL" id="KAH3790111.1"/>
    </source>
</evidence>
<evidence type="ECO:0000256" key="2">
    <source>
        <dbReference type="ARBA" id="ARBA00013222"/>
    </source>
</evidence>
<dbReference type="SUPFAM" id="SSF54593">
    <property type="entry name" value="Glyoxalase/Bleomycin resistance protein/Dihydroxybiphenyl dioxygenase"/>
    <property type="match status" value="1"/>
</dbReference>
<dbReference type="GO" id="GO:0006559">
    <property type="term" value="P:L-phenylalanine catabolic process"/>
    <property type="evidence" value="ECO:0007669"/>
    <property type="project" value="UniProtKB-KW"/>
</dbReference>
<protein>
    <recommendedName>
        <fullName evidence="2">4-hydroxyphenylpyruvate dioxygenase</fullName>
        <ecNumber evidence="2">1.13.11.27</ecNumber>
    </recommendedName>
</protein>
<keyword evidence="6" id="KW-1185">Reference proteome</keyword>
<organism evidence="5 6">
    <name type="scientific">Dreissena polymorpha</name>
    <name type="common">Zebra mussel</name>
    <name type="synonym">Mytilus polymorpha</name>
    <dbReference type="NCBI Taxonomy" id="45954"/>
    <lineage>
        <taxon>Eukaryota</taxon>
        <taxon>Metazoa</taxon>
        <taxon>Spiralia</taxon>
        <taxon>Lophotrochozoa</taxon>
        <taxon>Mollusca</taxon>
        <taxon>Bivalvia</taxon>
        <taxon>Autobranchia</taxon>
        <taxon>Heteroconchia</taxon>
        <taxon>Euheterodonta</taxon>
        <taxon>Imparidentia</taxon>
        <taxon>Neoheterodontei</taxon>
        <taxon>Myida</taxon>
        <taxon>Dreissenoidea</taxon>
        <taxon>Dreissenidae</taxon>
        <taxon>Dreissena</taxon>
    </lineage>
</organism>